<dbReference type="GO" id="GO:0120330">
    <property type="term" value="C:rixosome complex"/>
    <property type="evidence" value="ECO:0007669"/>
    <property type="project" value="UniProtKB-UniRule"/>
</dbReference>
<feature type="domain" description="Pre-rRNA-processing protein Ipi1 N-terminal" evidence="7">
    <location>
        <begin position="165"/>
        <end position="238"/>
    </location>
</feature>
<evidence type="ECO:0000256" key="5">
    <source>
        <dbReference type="RuleBase" id="RU368021"/>
    </source>
</evidence>
<evidence type="ECO:0000256" key="1">
    <source>
        <dbReference type="ARBA" id="ARBA00002355"/>
    </source>
</evidence>
<comment type="subcellular location">
    <subcellularLocation>
        <location evidence="2 5">Nucleus</location>
    </subcellularLocation>
</comment>
<evidence type="ECO:0000256" key="2">
    <source>
        <dbReference type="ARBA" id="ARBA00004123"/>
    </source>
</evidence>
<dbReference type="SUPFAM" id="SSF48371">
    <property type="entry name" value="ARM repeat"/>
    <property type="match status" value="1"/>
</dbReference>
<evidence type="ECO:0000313" key="9">
    <source>
        <dbReference type="Proteomes" id="UP001383192"/>
    </source>
</evidence>
<keyword evidence="9" id="KW-1185">Reference proteome</keyword>
<dbReference type="PANTHER" id="PTHR16056">
    <property type="entry name" value="REGULATOR OF MICROTUBULE DYNAMICS PROTEIN"/>
    <property type="match status" value="1"/>
</dbReference>
<evidence type="ECO:0000256" key="3">
    <source>
        <dbReference type="ARBA" id="ARBA00006427"/>
    </source>
</evidence>
<comment type="function">
    <text evidence="1 5">Component of the RIX1 complex required for processing of ITS2 sequences from 35S pre-rRNA.</text>
</comment>
<accession>A0AAW0E4H3</accession>
<reference evidence="8 9" key="1">
    <citation type="submission" date="2024-01" db="EMBL/GenBank/DDBJ databases">
        <title>A draft genome for a cacao thread blight-causing isolate of Paramarasmius palmivorus.</title>
        <authorList>
            <person name="Baruah I.K."/>
            <person name="Bukari Y."/>
            <person name="Amoako-Attah I."/>
            <person name="Meinhardt L.W."/>
            <person name="Bailey B.A."/>
            <person name="Cohen S.P."/>
        </authorList>
    </citation>
    <scope>NUCLEOTIDE SEQUENCE [LARGE SCALE GENOMIC DNA]</scope>
    <source>
        <strain evidence="8 9">GH-12</strain>
    </source>
</reference>
<dbReference type="GO" id="GO:0005634">
    <property type="term" value="C:nucleus"/>
    <property type="evidence" value="ECO:0007669"/>
    <property type="project" value="UniProtKB-SubCell"/>
</dbReference>
<dbReference type="Proteomes" id="UP001383192">
    <property type="component" value="Unassembled WGS sequence"/>
</dbReference>
<comment type="caution">
    <text evidence="8">The sequence shown here is derived from an EMBL/GenBank/DDBJ whole genome shotgun (WGS) entry which is preliminary data.</text>
</comment>
<keyword evidence="5" id="KW-0698">rRNA processing</keyword>
<name>A0AAW0E4H3_9AGAR</name>
<comment type="subunit">
    <text evidence="5">Component of the RIX1 complex.</text>
</comment>
<keyword evidence="5" id="KW-0690">Ribosome biogenesis</keyword>
<dbReference type="Pfam" id="PF12333">
    <property type="entry name" value="Ipi1_N"/>
    <property type="match status" value="1"/>
</dbReference>
<sequence>MPKSAKKRKDKAADFAKAKLKLGKGKQTPSNVIDTSFKARSIALPSQSIAVEKGENVPTTKRQQTFEDLISHLKHHNAGTRRDAVFGLRELLEENTEMMEGVLPSLMSAIVRLIGDEVRLKSNLSGLQCKKGTTVVPIMVTASDTTGQPHSQYAILRQLKALQDDIVPHSSHLLLYTTSAQTHIFPEIRVDAVRFLNLFLEHIPEVVVSGWDSYTNSHGSRILAGYLGILNAGTIYNDIDTPAATSTASVMLTPQRAPSEEGQNFHFLASSFTDSDAYLAFESTLEAGCSTRMWKPLVGEHESFIGNYALSSSPTLNSWTLDDLAEIISTSESSDAVLISLVSKLATALHPTLTSTFLDFSPTVFSPSNPPPETDLNLIQAVVEISRALYVGLLSSSVVPQSCVDELSAILNYMAPFFPFTASGRRDIKVERTLQELNLHYCDMVSHLVSAMQAKADASTKKAKGTRATLSKNLDDQMTRVRDYVLQVLGGTQTNTTSLTSTAYASLLPTIWSFINVAHTNNEKTTVFQMTLEHATRLTSKSAMKRCSSDFIARLILVRPHRNRAALSPLAHKYIRLGSLNPSLTITAPSKSHAGQRRIGSSKNGSLISPKSSGRWDQTTFPHPRSVVQTKTRLFCQLNSIFLSPTPKGHSSIPDTFPTTPSIASYCHTSYMPFSIQTLTALRTRLVPFFIFSHAERGQVLGPYTKLPPFSPNNGGTCIRRLVLSMVATLLAACKSDSSSPSDSDLVNAVSTATSQNPSEQEYWQKLSLSVL</sequence>
<dbReference type="InterPro" id="IPR016024">
    <property type="entry name" value="ARM-type_fold"/>
</dbReference>
<evidence type="ECO:0000256" key="6">
    <source>
        <dbReference type="SAM" id="MobiDB-lite"/>
    </source>
</evidence>
<proteinExistence type="inferred from homology"/>
<feature type="compositionally biased region" description="Polar residues" evidence="6">
    <location>
        <begin position="599"/>
        <end position="622"/>
    </location>
</feature>
<evidence type="ECO:0000313" key="8">
    <source>
        <dbReference type="EMBL" id="KAK7058896.1"/>
    </source>
</evidence>
<gene>
    <name evidence="8" type="primary">IPI1</name>
    <name evidence="8" type="ORF">VNI00_001520</name>
</gene>
<dbReference type="EMBL" id="JAYKXP010000004">
    <property type="protein sequence ID" value="KAK7058896.1"/>
    <property type="molecule type" value="Genomic_DNA"/>
</dbReference>
<keyword evidence="4 5" id="KW-0539">Nucleus</keyword>
<feature type="region of interest" description="Disordered" evidence="6">
    <location>
        <begin position="588"/>
        <end position="622"/>
    </location>
</feature>
<protein>
    <recommendedName>
        <fullName evidence="5">Pre-rRNA-processing protein</fullName>
    </recommendedName>
</protein>
<dbReference type="PANTHER" id="PTHR16056:SF2">
    <property type="entry name" value="TESTIS-EXPRESSED PROTEIN 10"/>
    <property type="match status" value="1"/>
</dbReference>
<evidence type="ECO:0000256" key="4">
    <source>
        <dbReference type="ARBA" id="ARBA00023242"/>
    </source>
</evidence>
<evidence type="ECO:0000259" key="7">
    <source>
        <dbReference type="Pfam" id="PF12333"/>
    </source>
</evidence>
<dbReference type="GO" id="GO:0006364">
    <property type="term" value="P:rRNA processing"/>
    <property type="evidence" value="ECO:0007669"/>
    <property type="project" value="UniProtKB-UniRule"/>
</dbReference>
<comment type="similarity">
    <text evidence="3 5">Belongs to the IPI1/TEX10 family.</text>
</comment>
<dbReference type="InterPro" id="IPR024679">
    <property type="entry name" value="Ipi1_N"/>
</dbReference>
<organism evidence="8 9">
    <name type="scientific">Paramarasmius palmivorus</name>
    <dbReference type="NCBI Taxonomy" id="297713"/>
    <lineage>
        <taxon>Eukaryota</taxon>
        <taxon>Fungi</taxon>
        <taxon>Dikarya</taxon>
        <taxon>Basidiomycota</taxon>
        <taxon>Agaricomycotina</taxon>
        <taxon>Agaricomycetes</taxon>
        <taxon>Agaricomycetidae</taxon>
        <taxon>Agaricales</taxon>
        <taxon>Marasmiineae</taxon>
        <taxon>Marasmiaceae</taxon>
        <taxon>Paramarasmius</taxon>
    </lineage>
</organism>
<dbReference type="AlphaFoldDB" id="A0AAW0E4H3"/>